<dbReference type="EMBL" id="SFAC01000233">
    <property type="protein sequence ID" value="TRV57975.1"/>
    <property type="molecule type" value="Genomic_DNA"/>
</dbReference>
<reference evidence="1 2" key="1">
    <citation type="submission" date="2019-01" db="EMBL/GenBank/DDBJ databases">
        <title>Coherence of Microcystis species and biogeography revealed through population genomics.</title>
        <authorList>
            <person name="Perez-Carrascal O.M."/>
            <person name="Terrat Y."/>
            <person name="Giani A."/>
            <person name="Fortin N."/>
            <person name="Tromas N."/>
            <person name="Shapiro B.J."/>
        </authorList>
    </citation>
    <scope>NUCLEOTIDE SEQUENCE [LARGE SCALE GENOMIC DNA]</scope>
    <source>
        <strain evidence="1">Mp_MB_F_20051200_S9</strain>
    </source>
</reference>
<sequence length="76" mass="9129">MVKNTKELKIINTINRITATVEKLPNLKLLILFGSRARREHRQYEAILSQTNYRLFRVCGKKYGRSIRIENLRFHR</sequence>
<accession>A0A552PLW5</accession>
<evidence type="ECO:0000313" key="2">
    <source>
        <dbReference type="Proteomes" id="UP000317165"/>
    </source>
</evidence>
<proteinExistence type="predicted"/>
<evidence type="ECO:0000313" key="1">
    <source>
        <dbReference type="EMBL" id="TRV57975.1"/>
    </source>
</evidence>
<organism evidence="1 2">
    <name type="scientific">Microcystis panniformis Mp_MB_F_20051200_S9</name>
    <dbReference type="NCBI Taxonomy" id="2486223"/>
    <lineage>
        <taxon>Bacteria</taxon>
        <taxon>Bacillati</taxon>
        <taxon>Cyanobacteriota</taxon>
        <taxon>Cyanophyceae</taxon>
        <taxon>Oscillatoriophycideae</taxon>
        <taxon>Chroococcales</taxon>
        <taxon>Microcystaceae</taxon>
        <taxon>Microcystis</taxon>
    </lineage>
</organism>
<comment type="caution">
    <text evidence="1">The sequence shown here is derived from an EMBL/GenBank/DDBJ whole genome shotgun (WGS) entry which is preliminary data.</text>
</comment>
<gene>
    <name evidence="1" type="ORF">EWV53_19715</name>
</gene>
<protein>
    <recommendedName>
        <fullName evidence="3">Nucleotidyltransferase domain-containing protein</fullName>
    </recommendedName>
</protein>
<dbReference type="Proteomes" id="UP000317165">
    <property type="component" value="Unassembled WGS sequence"/>
</dbReference>
<evidence type="ECO:0008006" key="3">
    <source>
        <dbReference type="Google" id="ProtNLM"/>
    </source>
</evidence>
<dbReference type="AlphaFoldDB" id="A0A552PLW5"/>
<name>A0A552PLW5_9CHRO</name>